<dbReference type="EMBL" id="JARBJD010000038">
    <property type="protein sequence ID" value="KAK2958368.1"/>
    <property type="molecule type" value="Genomic_DNA"/>
</dbReference>
<protein>
    <submittedName>
        <fullName evidence="1">Uncharacterized protein</fullName>
    </submittedName>
</protein>
<accession>A0ABQ9Y3P5</accession>
<gene>
    <name evidence="1" type="ORF">BLNAU_6638</name>
</gene>
<name>A0ABQ9Y3P5_9EUKA</name>
<reference evidence="1 2" key="1">
    <citation type="journal article" date="2022" name="bioRxiv">
        <title>Genomics of Preaxostyla Flagellates Illuminates Evolutionary Transitions and the Path Towards Mitochondrial Loss.</title>
        <authorList>
            <person name="Novak L.V.F."/>
            <person name="Treitli S.C."/>
            <person name="Pyrih J."/>
            <person name="Halakuc P."/>
            <person name="Pipaliya S.V."/>
            <person name="Vacek V."/>
            <person name="Brzon O."/>
            <person name="Soukal P."/>
            <person name="Eme L."/>
            <person name="Dacks J.B."/>
            <person name="Karnkowska A."/>
            <person name="Elias M."/>
            <person name="Hampl V."/>
        </authorList>
    </citation>
    <scope>NUCLEOTIDE SEQUENCE [LARGE SCALE GENOMIC DNA]</scope>
    <source>
        <strain evidence="1">NAU3</strain>
        <tissue evidence="1">Gut</tissue>
    </source>
</reference>
<comment type="caution">
    <text evidence="1">The sequence shown here is derived from an EMBL/GenBank/DDBJ whole genome shotgun (WGS) entry which is preliminary data.</text>
</comment>
<evidence type="ECO:0000313" key="1">
    <source>
        <dbReference type="EMBL" id="KAK2958368.1"/>
    </source>
</evidence>
<keyword evidence="2" id="KW-1185">Reference proteome</keyword>
<evidence type="ECO:0000313" key="2">
    <source>
        <dbReference type="Proteomes" id="UP001281761"/>
    </source>
</evidence>
<organism evidence="1 2">
    <name type="scientific">Blattamonas nauphoetae</name>
    <dbReference type="NCBI Taxonomy" id="2049346"/>
    <lineage>
        <taxon>Eukaryota</taxon>
        <taxon>Metamonada</taxon>
        <taxon>Preaxostyla</taxon>
        <taxon>Oxymonadida</taxon>
        <taxon>Blattamonas</taxon>
    </lineage>
</organism>
<proteinExistence type="predicted"/>
<dbReference type="Proteomes" id="UP001281761">
    <property type="component" value="Unassembled WGS sequence"/>
</dbReference>
<sequence length="111" mass="12120">MVQLSSRDPPFTPRPVSLPTPPDIVPQLIHHTSAGLFPSLVITPLNPYSAPIPHRTTAITFSLCGGENSEIILGHLIRMSLDIPSQHAPPLRLHQRCSHISRQPSQCLLVG</sequence>